<evidence type="ECO:0000313" key="2">
    <source>
        <dbReference type="EMBL" id="KAI9550950.1"/>
    </source>
</evidence>
<sequence>MGWPSLYTCQCTAIGIIHLLGTLAASLRCGGGARWETGTVDVCAGSNIVRLCACVFVGQIKGVESPPWGGWRLGMNTGRP</sequence>
<gene>
    <name evidence="2" type="ORF">GHT06_005334</name>
</gene>
<feature type="signal peptide" evidence="1">
    <location>
        <begin position="1"/>
        <end position="24"/>
    </location>
</feature>
<reference evidence="2" key="1">
    <citation type="submission" date="2022-05" db="EMBL/GenBank/DDBJ databases">
        <title>A multi-omics perspective on studying reproductive biology in Daphnia sinensis.</title>
        <authorList>
            <person name="Jia J."/>
        </authorList>
    </citation>
    <scope>NUCLEOTIDE SEQUENCE</scope>
    <source>
        <strain evidence="2">WSL</strain>
    </source>
</reference>
<dbReference type="AlphaFoldDB" id="A0AAD5PPZ1"/>
<protein>
    <recommendedName>
        <fullName evidence="4">Secreted protein</fullName>
    </recommendedName>
</protein>
<keyword evidence="3" id="KW-1185">Reference proteome</keyword>
<dbReference type="EMBL" id="WJBH02000068">
    <property type="protein sequence ID" value="KAI9550950.1"/>
    <property type="molecule type" value="Genomic_DNA"/>
</dbReference>
<evidence type="ECO:0008006" key="4">
    <source>
        <dbReference type="Google" id="ProtNLM"/>
    </source>
</evidence>
<accession>A0AAD5PPZ1</accession>
<keyword evidence="1" id="KW-0732">Signal</keyword>
<evidence type="ECO:0000313" key="3">
    <source>
        <dbReference type="Proteomes" id="UP000820818"/>
    </source>
</evidence>
<comment type="caution">
    <text evidence="2">The sequence shown here is derived from an EMBL/GenBank/DDBJ whole genome shotgun (WGS) entry which is preliminary data.</text>
</comment>
<evidence type="ECO:0000256" key="1">
    <source>
        <dbReference type="SAM" id="SignalP"/>
    </source>
</evidence>
<dbReference type="Proteomes" id="UP000820818">
    <property type="component" value="Unassembled WGS sequence"/>
</dbReference>
<organism evidence="2 3">
    <name type="scientific">Daphnia sinensis</name>
    <dbReference type="NCBI Taxonomy" id="1820382"/>
    <lineage>
        <taxon>Eukaryota</taxon>
        <taxon>Metazoa</taxon>
        <taxon>Ecdysozoa</taxon>
        <taxon>Arthropoda</taxon>
        <taxon>Crustacea</taxon>
        <taxon>Branchiopoda</taxon>
        <taxon>Diplostraca</taxon>
        <taxon>Cladocera</taxon>
        <taxon>Anomopoda</taxon>
        <taxon>Daphniidae</taxon>
        <taxon>Daphnia</taxon>
        <taxon>Daphnia similis group</taxon>
    </lineage>
</organism>
<name>A0AAD5PPZ1_9CRUS</name>
<feature type="chain" id="PRO_5042108640" description="Secreted protein" evidence="1">
    <location>
        <begin position="25"/>
        <end position="80"/>
    </location>
</feature>
<proteinExistence type="predicted"/>